<dbReference type="AlphaFoldDB" id="A0A507F136"/>
<comment type="caution">
    <text evidence="3">The sequence shown here is derived from an EMBL/GenBank/DDBJ whole genome shotgun (WGS) entry which is preliminary data.</text>
</comment>
<organism evidence="3 4">
    <name type="scientific">Chytriomyces confervae</name>
    <dbReference type="NCBI Taxonomy" id="246404"/>
    <lineage>
        <taxon>Eukaryota</taxon>
        <taxon>Fungi</taxon>
        <taxon>Fungi incertae sedis</taxon>
        <taxon>Chytridiomycota</taxon>
        <taxon>Chytridiomycota incertae sedis</taxon>
        <taxon>Chytridiomycetes</taxon>
        <taxon>Chytridiales</taxon>
        <taxon>Chytriomycetaceae</taxon>
        <taxon>Chytriomyces</taxon>
    </lineage>
</organism>
<dbReference type="OrthoDB" id="2109384at2759"/>
<feature type="transmembrane region" description="Helical" evidence="2">
    <location>
        <begin position="141"/>
        <end position="166"/>
    </location>
</feature>
<evidence type="ECO:0000256" key="2">
    <source>
        <dbReference type="SAM" id="Phobius"/>
    </source>
</evidence>
<keyword evidence="4" id="KW-1185">Reference proteome</keyword>
<feature type="region of interest" description="Disordered" evidence="1">
    <location>
        <begin position="1"/>
        <end position="23"/>
    </location>
</feature>
<dbReference type="Proteomes" id="UP000320333">
    <property type="component" value="Unassembled WGS sequence"/>
</dbReference>
<evidence type="ECO:0000313" key="4">
    <source>
        <dbReference type="Proteomes" id="UP000320333"/>
    </source>
</evidence>
<protein>
    <submittedName>
        <fullName evidence="3">Uncharacterized protein</fullName>
    </submittedName>
</protein>
<gene>
    <name evidence="3" type="ORF">CcCBS67573_g06909</name>
</gene>
<evidence type="ECO:0000313" key="3">
    <source>
        <dbReference type="EMBL" id="TPX69206.1"/>
    </source>
</evidence>
<name>A0A507F136_9FUNG</name>
<reference evidence="3 4" key="1">
    <citation type="journal article" date="2019" name="Sci. Rep.">
        <title>Comparative genomics of chytrid fungi reveal insights into the obligate biotrophic and pathogenic lifestyle of Synchytrium endobioticum.</title>
        <authorList>
            <person name="van de Vossenberg B.T.L.H."/>
            <person name="Warris S."/>
            <person name="Nguyen H.D.T."/>
            <person name="van Gent-Pelzer M.P.E."/>
            <person name="Joly D.L."/>
            <person name="van de Geest H.C."/>
            <person name="Bonants P.J.M."/>
            <person name="Smith D.S."/>
            <person name="Levesque C.A."/>
            <person name="van der Lee T.A.J."/>
        </authorList>
    </citation>
    <scope>NUCLEOTIDE SEQUENCE [LARGE SCALE GENOMIC DNA]</scope>
    <source>
        <strain evidence="3 4">CBS 675.73</strain>
    </source>
</reference>
<keyword evidence="2" id="KW-1133">Transmembrane helix</keyword>
<feature type="transmembrane region" description="Helical" evidence="2">
    <location>
        <begin position="61"/>
        <end position="83"/>
    </location>
</feature>
<keyword evidence="2" id="KW-0472">Membrane</keyword>
<sequence>MEAKQRVKKPSKPEETPKKVTEPKGKDREFVLKMSHIMDAGLMYVPPFAYGMYLGHTPLRLAIGFVLQAISFAVLCVTVYGPFYPSSFYRAWDLVYRYQDLKCSDALVWDTLKPPANVEAPAPTAMLRWLLRLVLRKGSGFHLVLCLTSNNAFVVVPLVLIASYYFMMVERTGISDIQTLLVEIKRMVDEPPPPPRNREETMDEMDARQLKEIREGLDSTFGVGAPVAAAAILVWWLGERGIQFWDI</sequence>
<keyword evidence="2" id="KW-0812">Transmembrane</keyword>
<feature type="transmembrane region" description="Helical" evidence="2">
    <location>
        <begin position="217"/>
        <end position="237"/>
    </location>
</feature>
<dbReference type="EMBL" id="QEAP01000323">
    <property type="protein sequence ID" value="TPX69206.1"/>
    <property type="molecule type" value="Genomic_DNA"/>
</dbReference>
<evidence type="ECO:0000256" key="1">
    <source>
        <dbReference type="SAM" id="MobiDB-lite"/>
    </source>
</evidence>
<accession>A0A507F136</accession>
<proteinExistence type="predicted"/>